<dbReference type="RefSeq" id="WP_008331268.1">
    <property type="nucleotide sequence ID" value="NZ_CH902578.1"/>
</dbReference>
<evidence type="ECO:0000313" key="6">
    <source>
        <dbReference type="Proteomes" id="UP000002931"/>
    </source>
</evidence>
<feature type="domain" description="HTH arsR-type" evidence="4">
    <location>
        <begin position="1"/>
        <end position="96"/>
    </location>
</feature>
<dbReference type="Gene3D" id="1.10.10.10">
    <property type="entry name" value="Winged helix-like DNA-binding domain superfamily/Winged helix DNA-binding domain"/>
    <property type="match status" value="1"/>
</dbReference>
<dbReference type="SUPFAM" id="SSF46785">
    <property type="entry name" value="Winged helix' DNA-binding domain"/>
    <property type="match status" value="1"/>
</dbReference>
<proteinExistence type="predicted"/>
<dbReference type="PANTHER" id="PTHR33154">
    <property type="entry name" value="TRANSCRIPTIONAL REGULATOR, ARSR FAMILY"/>
    <property type="match status" value="1"/>
</dbReference>
<reference evidence="5 6" key="1">
    <citation type="journal article" date="2010" name="J. Bacteriol.">
        <title>Genome sequences of Pelagibaca bermudensis HTCC2601T and Maritimibacter alkaliphilus HTCC2654T, the type strains of two marine Roseobacter genera.</title>
        <authorList>
            <person name="Thrash J.C."/>
            <person name="Cho J.C."/>
            <person name="Ferriera S."/>
            <person name="Johnson J."/>
            <person name="Vergin K.L."/>
            <person name="Giovannoni S.J."/>
        </authorList>
    </citation>
    <scope>NUCLEOTIDE SEQUENCE [LARGE SCALE GENOMIC DNA]</scope>
    <source>
        <strain evidence="5 6">HTCC2654</strain>
    </source>
</reference>
<evidence type="ECO:0000256" key="1">
    <source>
        <dbReference type="ARBA" id="ARBA00023015"/>
    </source>
</evidence>
<dbReference type="PANTHER" id="PTHR33154:SF33">
    <property type="entry name" value="TRANSCRIPTIONAL REPRESSOR SDPR"/>
    <property type="match status" value="1"/>
</dbReference>
<keyword evidence="6" id="KW-1185">Reference proteome</keyword>
<dbReference type="GO" id="GO:0003700">
    <property type="term" value="F:DNA-binding transcription factor activity"/>
    <property type="evidence" value="ECO:0007669"/>
    <property type="project" value="InterPro"/>
</dbReference>
<evidence type="ECO:0000256" key="3">
    <source>
        <dbReference type="ARBA" id="ARBA00023163"/>
    </source>
</evidence>
<dbReference type="InterPro" id="IPR036390">
    <property type="entry name" value="WH_DNA-bd_sf"/>
</dbReference>
<evidence type="ECO:0000313" key="5">
    <source>
        <dbReference type="EMBL" id="EAQ12898.1"/>
    </source>
</evidence>
<dbReference type="Proteomes" id="UP000002931">
    <property type="component" value="Unassembled WGS sequence"/>
</dbReference>
<dbReference type="InterPro" id="IPR001845">
    <property type="entry name" value="HTH_ArsR_DNA-bd_dom"/>
</dbReference>
<dbReference type="PRINTS" id="PR00778">
    <property type="entry name" value="HTHARSR"/>
</dbReference>
<dbReference type="EMBL" id="AAMT01000006">
    <property type="protein sequence ID" value="EAQ12898.1"/>
    <property type="molecule type" value="Genomic_DNA"/>
</dbReference>
<dbReference type="OrthoDB" id="9804742at2"/>
<name>A3VEY3_9RHOB</name>
<dbReference type="InterPro" id="IPR036388">
    <property type="entry name" value="WH-like_DNA-bd_sf"/>
</dbReference>
<dbReference type="CDD" id="cd00090">
    <property type="entry name" value="HTH_ARSR"/>
    <property type="match status" value="1"/>
</dbReference>
<evidence type="ECO:0000256" key="2">
    <source>
        <dbReference type="ARBA" id="ARBA00023125"/>
    </source>
</evidence>
<comment type="caution">
    <text evidence="5">The sequence shown here is derived from an EMBL/GenBank/DDBJ whole genome shotgun (WGS) entry which is preliminary data.</text>
</comment>
<sequence>MTADDKIALMFNALAHPRRAKIFRLLVDDSRNGQTYAALRDATGLSNAVLIHHVRVMEASGLVRRKRRGPEVSYLLESTEFCRTIALAHTMAVDARMHPKAA</sequence>
<evidence type="ECO:0000259" key="4">
    <source>
        <dbReference type="PROSITE" id="PS50987"/>
    </source>
</evidence>
<keyword evidence="2" id="KW-0238">DNA-binding</keyword>
<dbReference type="PROSITE" id="PS50987">
    <property type="entry name" value="HTH_ARSR_2"/>
    <property type="match status" value="1"/>
</dbReference>
<dbReference type="GO" id="GO:0003677">
    <property type="term" value="F:DNA binding"/>
    <property type="evidence" value="ECO:0007669"/>
    <property type="project" value="UniProtKB-KW"/>
</dbReference>
<dbReference type="Pfam" id="PF12840">
    <property type="entry name" value="HTH_20"/>
    <property type="match status" value="1"/>
</dbReference>
<accession>A3VEY3</accession>
<dbReference type="SMART" id="SM00418">
    <property type="entry name" value="HTH_ARSR"/>
    <property type="match status" value="1"/>
</dbReference>
<dbReference type="AlphaFoldDB" id="A3VEY3"/>
<dbReference type="InterPro" id="IPR011991">
    <property type="entry name" value="ArsR-like_HTH"/>
</dbReference>
<dbReference type="HOGENOM" id="CLU_2273961_0_0_5"/>
<organism evidence="5 6">
    <name type="scientific">Maritimibacter alkaliphilus HTCC2654</name>
    <dbReference type="NCBI Taxonomy" id="314271"/>
    <lineage>
        <taxon>Bacteria</taxon>
        <taxon>Pseudomonadati</taxon>
        <taxon>Pseudomonadota</taxon>
        <taxon>Alphaproteobacteria</taxon>
        <taxon>Rhodobacterales</taxon>
        <taxon>Roseobacteraceae</taxon>
        <taxon>Maritimibacter</taxon>
    </lineage>
</organism>
<protein>
    <submittedName>
        <fullName evidence="5">DNA polymerase I</fullName>
    </submittedName>
</protein>
<keyword evidence="3" id="KW-0804">Transcription</keyword>
<dbReference type="InterPro" id="IPR051081">
    <property type="entry name" value="HTH_MetalResp_TranReg"/>
</dbReference>
<gene>
    <name evidence="5" type="ORF">RB2654_10388</name>
</gene>
<keyword evidence="1" id="KW-0805">Transcription regulation</keyword>